<dbReference type="GO" id="GO:0004518">
    <property type="term" value="F:nuclease activity"/>
    <property type="evidence" value="ECO:0007669"/>
    <property type="project" value="UniProtKB-KW"/>
</dbReference>
<feature type="domain" description="PIN" evidence="8">
    <location>
        <begin position="3"/>
        <end position="136"/>
    </location>
</feature>
<dbReference type="InterPro" id="IPR029060">
    <property type="entry name" value="PIN-like_dom_sf"/>
</dbReference>
<dbReference type="PANTHER" id="PTHR33653">
    <property type="entry name" value="RIBONUCLEASE VAPC2"/>
    <property type="match status" value="1"/>
</dbReference>
<dbReference type="CDD" id="cd09881">
    <property type="entry name" value="PIN_VapC4-5_FitB-like"/>
    <property type="match status" value="1"/>
</dbReference>
<keyword evidence="6" id="KW-0460">Magnesium</keyword>
<keyword evidence="3" id="KW-0540">Nuclease</keyword>
<comment type="similarity">
    <text evidence="7">Belongs to the PINc/VapC protein family.</text>
</comment>
<gene>
    <name evidence="9" type="ORF">WN50_27880</name>
</gene>
<reference evidence="9 10" key="1">
    <citation type="submission" date="2015-06" db="EMBL/GenBank/DDBJ databases">
        <title>Draft genome assembly of filamentous brackish cyanobacterium Limnoraphis robusta strain CS-951.</title>
        <authorList>
            <person name="Willis A."/>
            <person name="Parks M."/>
            <person name="Burford M.A."/>
        </authorList>
    </citation>
    <scope>NUCLEOTIDE SEQUENCE [LARGE SCALE GENOMIC DNA]</scope>
    <source>
        <strain evidence="9 10">CS-951</strain>
    </source>
</reference>
<dbReference type="PANTHER" id="PTHR33653:SF1">
    <property type="entry name" value="RIBONUCLEASE VAPC2"/>
    <property type="match status" value="1"/>
</dbReference>
<evidence type="ECO:0000256" key="7">
    <source>
        <dbReference type="ARBA" id="ARBA00038093"/>
    </source>
</evidence>
<protein>
    <submittedName>
        <fullName evidence="9">Twitching motility protein PilT</fullName>
    </submittedName>
</protein>
<evidence type="ECO:0000259" key="8">
    <source>
        <dbReference type="Pfam" id="PF01850"/>
    </source>
</evidence>
<dbReference type="AlphaFoldDB" id="A0A0F5Y7X1"/>
<name>A0A0F5Y7X1_9CYAN</name>
<comment type="cofactor">
    <cofactor evidence="1">
        <name>Mg(2+)</name>
        <dbReference type="ChEBI" id="CHEBI:18420"/>
    </cofactor>
</comment>
<accession>A0A0F5Y7X1</accession>
<dbReference type="InterPro" id="IPR050556">
    <property type="entry name" value="Type_II_TA_system_RNase"/>
</dbReference>
<dbReference type="Proteomes" id="UP000033607">
    <property type="component" value="Unassembled WGS sequence"/>
</dbReference>
<dbReference type="SUPFAM" id="SSF88723">
    <property type="entry name" value="PIN domain-like"/>
    <property type="match status" value="1"/>
</dbReference>
<evidence type="ECO:0000256" key="3">
    <source>
        <dbReference type="ARBA" id="ARBA00022722"/>
    </source>
</evidence>
<sequence length="147" mass="16588">MFLLDTNHCSYAILGNTQVLEYLASLGDQPIATCTIVKGELIDMAARSQQREANLALIQRFLLGLYIYPIDETTAEIYGKLKAAVFDRYAPKDKSQRRRTNITQLGIGENDLWIAAVAVQHQLTLVTADQDFQRIQAVQPFNLESWV</sequence>
<evidence type="ECO:0000256" key="2">
    <source>
        <dbReference type="ARBA" id="ARBA00022649"/>
    </source>
</evidence>
<proteinExistence type="inferred from homology"/>
<dbReference type="GO" id="GO:0016787">
    <property type="term" value="F:hydrolase activity"/>
    <property type="evidence" value="ECO:0007669"/>
    <property type="project" value="UniProtKB-KW"/>
</dbReference>
<dbReference type="OrthoDB" id="428590at2"/>
<evidence type="ECO:0000313" key="9">
    <source>
        <dbReference type="EMBL" id="KKD34974.1"/>
    </source>
</evidence>
<dbReference type="GO" id="GO:0046872">
    <property type="term" value="F:metal ion binding"/>
    <property type="evidence" value="ECO:0007669"/>
    <property type="project" value="UniProtKB-KW"/>
</dbReference>
<dbReference type="Gene3D" id="3.40.50.1010">
    <property type="entry name" value="5'-nuclease"/>
    <property type="match status" value="1"/>
</dbReference>
<dbReference type="InterPro" id="IPR002716">
    <property type="entry name" value="PIN_dom"/>
</dbReference>
<comment type="caution">
    <text evidence="9">The sequence shown here is derived from an EMBL/GenBank/DDBJ whole genome shotgun (WGS) entry which is preliminary data.</text>
</comment>
<dbReference type="Pfam" id="PF01850">
    <property type="entry name" value="PIN"/>
    <property type="match status" value="1"/>
</dbReference>
<keyword evidence="4" id="KW-0479">Metal-binding</keyword>
<dbReference type="EMBL" id="LATL02000056">
    <property type="protein sequence ID" value="KKD34974.1"/>
    <property type="molecule type" value="Genomic_DNA"/>
</dbReference>
<keyword evidence="5" id="KW-0378">Hydrolase</keyword>
<keyword evidence="2" id="KW-1277">Toxin-antitoxin system</keyword>
<evidence type="ECO:0000256" key="1">
    <source>
        <dbReference type="ARBA" id="ARBA00001946"/>
    </source>
</evidence>
<evidence type="ECO:0000313" key="10">
    <source>
        <dbReference type="Proteomes" id="UP000033607"/>
    </source>
</evidence>
<evidence type="ECO:0000256" key="6">
    <source>
        <dbReference type="ARBA" id="ARBA00022842"/>
    </source>
</evidence>
<evidence type="ECO:0000256" key="4">
    <source>
        <dbReference type="ARBA" id="ARBA00022723"/>
    </source>
</evidence>
<dbReference type="RefSeq" id="WP_046281877.1">
    <property type="nucleotide sequence ID" value="NZ_LATL02000056.1"/>
</dbReference>
<organism evidence="9 10">
    <name type="scientific">Limnoraphis robusta CS-951</name>
    <dbReference type="NCBI Taxonomy" id="1637645"/>
    <lineage>
        <taxon>Bacteria</taxon>
        <taxon>Bacillati</taxon>
        <taxon>Cyanobacteriota</taxon>
        <taxon>Cyanophyceae</taxon>
        <taxon>Oscillatoriophycideae</taxon>
        <taxon>Oscillatoriales</taxon>
        <taxon>Sirenicapillariaceae</taxon>
        <taxon>Limnoraphis</taxon>
    </lineage>
</organism>
<evidence type="ECO:0000256" key="5">
    <source>
        <dbReference type="ARBA" id="ARBA00022801"/>
    </source>
</evidence>